<evidence type="ECO:0000313" key="2">
    <source>
        <dbReference type="EMBL" id="TNU75831.1"/>
    </source>
</evidence>
<proteinExistence type="predicted"/>
<accession>A0A5C5BF37</accession>
<sequence>MDARTDDAADRERGSAVVEFLGGAVVLLVPLVYLVLTLAQLQAGTFAAQAAARDAGRLVATADPEQAGDLAASAVTLAFADHGLQVDGAAALAVACETTCEPGERVHVSVDVDVPLPYVPGGGITVPVHAETWTTIDPFRDRP</sequence>
<dbReference type="OrthoDB" id="4833104at2"/>
<keyword evidence="1" id="KW-0812">Transmembrane</keyword>
<keyword evidence="3" id="KW-1185">Reference proteome</keyword>
<gene>
    <name evidence="2" type="ORF">FH969_05835</name>
</gene>
<evidence type="ECO:0000256" key="1">
    <source>
        <dbReference type="SAM" id="Phobius"/>
    </source>
</evidence>
<dbReference type="Proteomes" id="UP000313849">
    <property type="component" value="Unassembled WGS sequence"/>
</dbReference>
<name>A0A5C5BF37_9MICO</name>
<reference evidence="2 3" key="1">
    <citation type="submission" date="2019-06" db="EMBL/GenBank/DDBJ databases">
        <title>Draft genome sequence of Miniimonas arenae KCTC 19750T isolated from sea sand.</title>
        <authorList>
            <person name="Park S.-J."/>
        </authorList>
    </citation>
    <scope>NUCLEOTIDE SEQUENCE [LARGE SCALE GENOMIC DNA]</scope>
    <source>
        <strain evidence="2 3">KCTC 19750</strain>
    </source>
</reference>
<evidence type="ECO:0000313" key="3">
    <source>
        <dbReference type="Proteomes" id="UP000313849"/>
    </source>
</evidence>
<dbReference type="EMBL" id="VENP01000015">
    <property type="protein sequence ID" value="TNU75831.1"/>
    <property type="molecule type" value="Genomic_DNA"/>
</dbReference>
<feature type="transmembrane region" description="Helical" evidence="1">
    <location>
        <begin position="20"/>
        <end position="39"/>
    </location>
</feature>
<dbReference type="AlphaFoldDB" id="A0A5C5BF37"/>
<comment type="caution">
    <text evidence="2">The sequence shown here is derived from an EMBL/GenBank/DDBJ whole genome shotgun (WGS) entry which is preliminary data.</text>
</comment>
<protein>
    <submittedName>
        <fullName evidence="2">Pilus assembly protein</fullName>
    </submittedName>
</protein>
<keyword evidence="1" id="KW-1133">Transmembrane helix</keyword>
<organism evidence="2 3">
    <name type="scientific">Miniimonas arenae</name>
    <dbReference type="NCBI Taxonomy" id="676201"/>
    <lineage>
        <taxon>Bacteria</taxon>
        <taxon>Bacillati</taxon>
        <taxon>Actinomycetota</taxon>
        <taxon>Actinomycetes</taxon>
        <taxon>Micrococcales</taxon>
        <taxon>Beutenbergiaceae</taxon>
        <taxon>Miniimonas</taxon>
    </lineage>
</organism>
<keyword evidence="1" id="KW-0472">Membrane</keyword>